<organism evidence="1 2">
    <name type="scientific">Actinomadura napierensis</name>
    <dbReference type="NCBI Taxonomy" id="267854"/>
    <lineage>
        <taxon>Bacteria</taxon>
        <taxon>Bacillati</taxon>
        <taxon>Actinomycetota</taxon>
        <taxon>Actinomycetes</taxon>
        <taxon>Streptosporangiales</taxon>
        <taxon>Thermomonosporaceae</taxon>
        <taxon>Actinomadura</taxon>
    </lineage>
</organism>
<protein>
    <submittedName>
        <fullName evidence="1">Uncharacterized protein</fullName>
    </submittedName>
</protein>
<accession>A0ABN2YEI5</accession>
<keyword evidence="2" id="KW-1185">Reference proteome</keyword>
<reference evidence="1 2" key="1">
    <citation type="journal article" date="2019" name="Int. J. Syst. Evol. Microbiol.">
        <title>The Global Catalogue of Microorganisms (GCM) 10K type strain sequencing project: providing services to taxonomists for standard genome sequencing and annotation.</title>
        <authorList>
            <consortium name="The Broad Institute Genomics Platform"/>
            <consortium name="The Broad Institute Genome Sequencing Center for Infectious Disease"/>
            <person name="Wu L."/>
            <person name="Ma J."/>
        </authorList>
    </citation>
    <scope>NUCLEOTIDE SEQUENCE [LARGE SCALE GENOMIC DNA]</scope>
    <source>
        <strain evidence="1 2">JCM 13850</strain>
    </source>
</reference>
<name>A0ABN2YEI5_9ACTN</name>
<dbReference type="Proteomes" id="UP001501020">
    <property type="component" value="Unassembled WGS sequence"/>
</dbReference>
<gene>
    <name evidence="1" type="ORF">GCM10009727_14710</name>
</gene>
<sequence>MPAWRRYDGGFYTSAADELRDAVNREAPLLILSGGYGLLHPQEAIGDYNKIMRLSDWPAGLLEGLLIGEARRRNVSSIVAFVAGSSDYAKLVRRTSWEQAEVNAFLVTIEDAGKGASGKVPRRLGQAFSCFWQGQLADRYPEGTTVELLG</sequence>
<evidence type="ECO:0000313" key="1">
    <source>
        <dbReference type="EMBL" id="GAA2125949.1"/>
    </source>
</evidence>
<comment type="caution">
    <text evidence="1">The sequence shown here is derived from an EMBL/GenBank/DDBJ whole genome shotgun (WGS) entry which is preliminary data.</text>
</comment>
<dbReference type="EMBL" id="BAAAMR010000008">
    <property type="protein sequence ID" value="GAA2125949.1"/>
    <property type="molecule type" value="Genomic_DNA"/>
</dbReference>
<evidence type="ECO:0000313" key="2">
    <source>
        <dbReference type="Proteomes" id="UP001501020"/>
    </source>
</evidence>
<proteinExistence type="predicted"/>